<accession>A0ABN9KT32</accession>
<dbReference type="EMBL" id="CAUEEQ010002448">
    <property type="protein sequence ID" value="CAJ0922849.1"/>
    <property type="molecule type" value="Genomic_DNA"/>
</dbReference>
<sequence length="416" mass="46714">IVLCSHRRCERCHDTFINKTNSCNCNPPNTLAGGICVNGAGHILSRVVSTIRFGQLGVLLRSEWLSVHLQASAAACLQDSNQTACQALGNMCVMNMHSTSPQSADACGLFRYIFTNTAALGVVHSISFWRTNIPWLYYDDQPGLAARVLAAFPFPENFSFKLNDQSRNRNIKLLAAVYDARGRFGGWRSLTRGLLQLCPDTDKRLDAAFLFGTTYEQNCELSIAKLLRDHPEPMFFDVYITYGGIDGQQNIWPVPVLNRNLQHNDQFVNLAEQGRRDDSWFQHHTQGNSAYCSVASPAAVCMVLMRHMDATRKNINNWILTRRILLVDSLSGRENTLSSVPHVIRIASKITIRRTERSATQLVHSIAASQSGILKQHIWFLKKRIITRDFYVSPFTALDHQGFSNQTPASLAHKGY</sequence>
<gene>
    <name evidence="1" type="ORF">RIMI_LOCUS1841259</name>
</gene>
<dbReference type="PANTHER" id="PTHR21274:SF2">
    <property type="entry name" value="MECKELIN"/>
    <property type="match status" value="1"/>
</dbReference>
<dbReference type="InterPro" id="IPR019170">
    <property type="entry name" value="Meckelin"/>
</dbReference>
<feature type="non-terminal residue" evidence="1">
    <location>
        <position position="416"/>
    </location>
</feature>
<evidence type="ECO:0000313" key="1">
    <source>
        <dbReference type="EMBL" id="CAJ0922849.1"/>
    </source>
</evidence>
<protein>
    <submittedName>
        <fullName evidence="1">Uncharacterized protein</fullName>
    </submittedName>
</protein>
<evidence type="ECO:0000313" key="2">
    <source>
        <dbReference type="Proteomes" id="UP001176940"/>
    </source>
</evidence>
<dbReference type="Pfam" id="PF09773">
    <property type="entry name" value="Meckelin"/>
    <property type="match status" value="2"/>
</dbReference>
<dbReference type="PANTHER" id="PTHR21274">
    <property type="entry name" value="MECKELIN"/>
    <property type="match status" value="1"/>
</dbReference>
<organism evidence="1 2">
    <name type="scientific">Ranitomeya imitator</name>
    <name type="common">mimic poison frog</name>
    <dbReference type="NCBI Taxonomy" id="111125"/>
    <lineage>
        <taxon>Eukaryota</taxon>
        <taxon>Metazoa</taxon>
        <taxon>Chordata</taxon>
        <taxon>Craniata</taxon>
        <taxon>Vertebrata</taxon>
        <taxon>Euteleostomi</taxon>
        <taxon>Amphibia</taxon>
        <taxon>Batrachia</taxon>
        <taxon>Anura</taxon>
        <taxon>Neobatrachia</taxon>
        <taxon>Hyloidea</taxon>
        <taxon>Dendrobatidae</taxon>
        <taxon>Dendrobatinae</taxon>
        <taxon>Ranitomeya</taxon>
    </lineage>
</organism>
<keyword evidence="2" id="KW-1185">Reference proteome</keyword>
<comment type="caution">
    <text evidence="1">The sequence shown here is derived from an EMBL/GenBank/DDBJ whole genome shotgun (WGS) entry which is preliminary data.</text>
</comment>
<reference evidence="1" key="1">
    <citation type="submission" date="2023-07" db="EMBL/GenBank/DDBJ databases">
        <authorList>
            <person name="Stuckert A."/>
        </authorList>
    </citation>
    <scope>NUCLEOTIDE SEQUENCE</scope>
</reference>
<feature type="non-terminal residue" evidence="1">
    <location>
        <position position="1"/>
    </location>
</feature>
<proteinExistence type="predicted"/>
<dbReference type="Proteomes" id="UP001176940">
    <property type="component" value="Unassembled WGS sequence"/>
</dbReference>
<name>A0ABN9KT32_9NEOB</name>